<feature type="transmembrane region" description="Helical" evidence="1">
    <location>
        <begin position="35"/>
        <end position="55"/>
    </location>
</feature>
<feature type="transmembrane region" description="Helical" evidence="1">
    <location>
        <begin position="62"/>
        <end position="88"/>
    </location>
</feature>
<name>A0ABN3V0V8_9PSEU</name>
<protein>
    <recommendedName>
        <fullName evidence="4">Holin</fullName>
    </recommendedName>
</protein>
<gene>
    <name evidence="2" type="ORF">GCM10010470_02540</name>
</gene>
<evidence type="ECO:0000313" key="2">
    <source>
        <dbReference type="EMBL" id="GAA2774167.1"/>
    </source>
</evidence>
<keyword evidence="1" id="KW-0812">Transmembrane</keyword>
<keyword evidence="1" id="KW-0472">Membrane</keyword>
<sequence>MSNVQLIALLVSGVVALVVPSLTESITHSKAPTWLKSTITFALSAAVGAVTTVVVDDHATVLGYLAAILTAWLTSARAYVAGLVLAIAPNTGVGAPKAKHAQETA</sequence>
<dbReference type="EMBL" id="BAAAUX010000001">
    <property type="protein sequence ID" value="GAA2774167.1"/>
    <property type="molecule type" value="Genomic_DNA"/>
</dbReference>
<keyword evidence="3" id="KW-1185">Reference proteome</keyword>
<evidence type="ECO:0000313" key="3">
    <source>
        <dbReference type="Proteomes" id="UP001500979"/>
    </source>
</evidence>
<accession>A0ABN3V0V8</accession>
<evidence type="ECO:0008006" key="4">
    <source>
        <dbReference type="Google" id="ProtNLM"/>
    </source>
</evidence>
<comment type="caution">
    <text evidence="2">The sequence shown here is derived from an EMBL/GenBank/DDBJ whole genome shotgun (WGS) entry which is preliminary data.</text>
</comment>
<dbReference type="Proteomes" id="UP001500979">
    <property type="component" value="Unassembled WGS sequence"/>
</dbReference>
<dbReference type="RefSeq" id="WP_344677434.1">
    <property type="nucleotide sequence ID" value="NZ_BAAAUX010000001.1"/>
</dbReference>
<organism evidence="2 3">
    <name type="scientific">Saccharopolyspora taberi</name>
    <dbReference type="NCBI Taxonomy" id="60895"/>
    <lineage>
        <taxon>Bacteria</taxon>
        <taxon>Bacillati</taxon>
        <taxon>Actinomycetota</taxon>
        <taxon>Actinomycetes</taxon>
        <taxon>Pseudonocardiales</taxon>
        <taxon>Pseudonocardiaceae</taxon>
        <taxon>Saccharopolyspora</taxon>
    </lineage>
</organism>
<proteinExistence type="predicted"/>
<evidence type="ECO:0000256" key="1">
    <source>
        <dbReference type="SAM" id="Phobius"/>
    </source>
</evidence>
<reference evidence="2 3" key="1">
    <citation type="journal article" date="2019" name="Int. J. Syst. Evol. Microbiol.">
        <title>The Global Catalogue of Microorganisms (GCM) 10K type strain sequencing project: providing services to taxonomists for standard genome sequencing and annotation.</title>
        <authorList>
            <consortium name="The Broad Institute Genomics Platform"/>
            <consortium name="The Broad Institute Genome Sequencing Center for Infectious Disease"/>
            <person name="Wu L."/>
            <person name="Ma J."/>
        </authorList>
    </citation>
    <scope>NUCLEOTIDE SEQUENCE [LARGE SCALE GENOMIC DNA]</scope>
    <source>
        <strain evidence="2 3">JCM 9383</strain>
    </source>
</reference>
<keyword evidence="1" id="KW-1133">Transmembrane helix</keyword>